<feature type="region of interest" description="Disordered" evidence="6">
    <location>
        <begin position="66"/>
        <end position="86"/>
    </location>
</feature>
<organism evidence="7 8">
    <name type="scientific">Fukomys damarensis</name>
    <name type="common">Damaraland mole rat</name>
    <name type="synonym">Cryptomys damarensis</name>
    <dbReference type="NCBI Taxonomy" id="885580"/>
    <lineage>
        <taxon>Eukaryota</taxon>
        <taxon>Metazoa</taxon>
        <taxon>Chordata</taxon>
        <taxon>Craniata</taxon>
        <taxon>Vertebrata</taxon>
        <taxon>Euteleostomi</taxon>
        <taxon>Mammalia</taxon>
        <taxon>Eutheria</taxon>
        <taxon>Euarchontoglires</taxon>
        <taxon>Glires</taxon>
        <taxon>Rodentia</taxon>
        <taxon>Hystricomorpha</taxon>
        <taxon>Bathyergidae</taxon>
        <taxon>Fukomys</taxon>
    </lineage>
</organism>
<keyword evidence="8" id="KW-1185">Reference proteome</keyword>
<keyword evidence="4" id="KW-0496">Mitochondrion</keyword>
<dbReference type="GO" id="GO:0005743">
    <property type="term" value="C:mitochondrial inner membrane"/>
    <property type="evidence" value="ECO:0007669"/>
    <property type="project" value="UniProtKB-SubCell"/>
</dbReference>
<sequence>MSSGTHGKEGSAPMWKALGPHLPCGAPGVGVSTLDVFLTSHHRQEERPESIAYPHLRIRIKPFVGDGNRTLSHNPHAHILPPGHDE</sequence>
<name>A0A091CZY5_FUKDA</name>
<keyword evidence="5" id="KW-0472">Membrane</keyword>
<dbReference type="EMBL" id="KN123358">
    <property type="protein sequence ID" value="KFO25399.1"/>
    <property type="molecule type" value="Genomic_DNA"/>
</dbReference>
<evidence type="ECO:0000256" key="6">
    <source>
        <dbReference type="SAM" id="MobiDB-lite"/>
    </source>
</evidence>
<evidence type="ECO:0000256" key="2">
    <source>
        <dbReference type="ARBA" id="ARBA00022792"/>
    </source>
</evidence>
<evidence type="ECO:0000256" key="3">
    <source>
        <dbReference type="ARBA" id="ARBA00022946"/>
    </source>
</evidence>
<accession>A0A091CZY5</accession>
<evidence type="ECO:0000256" key="5">
    <source>
        <dbReference type="ARBA" id="ARBA00023136"/>
    </source>
</evidence>
<protein>
    <submittedName>
        <fullName evidence="7">Cytochrome c oxidase subunit 6A1, mitochondrial</fullName>
    </submittedName>
</protein>
<dbReference type="GO" id="GO:0030234">
    <property type="term" value="F:enzyme regulator activity"/>
    <property type="evidence" value="ECO:0007669"/>
    <property type="project" value="TreeGrafter"/>
</dbReference>
<keyword evidence="3" id="KW-0809">Transit peptide</keyword>
<dbReference type="InterPro" id="IPR036418">
    <property type="entry name" value="Cyt_c_oxidase_su6a_sf"/>
</dbReference>
<comment type="subcellular location">
    <subcellularLocation>
        <location evidence="1">Mitochondrion inner membrane</location>
    </subcellularLocation>
</comment>
<reference evidence="7 8" key="1">
    <citation type="submission" date="2013-11" db="EMBL/GenBank/DDBJ databases">
        <title>The Damaraland mole rat (Fukomys damarensis) genome and evolution of African mole rats.</title>
        <authorList>
            <person name="Gladyshev V.N."/>
            <person name="Fang X."/>
        </authorList>
    </citation>
    <scope>NUCLEOTIDE SEQUENCE [LARGE SCALE GENOMIC DNA]</scope>
    <source>
        <tissue evidence="7">Liver</tissue>
    </source>
</reference>
<dbReference type="PANTHER" id="PTHR11504:SF4">
    <property type="entry name" value="CYTOCHROME C OXIDASE SUBUNIT 6A1, MITOCHONDRIAL"/>
    <property type="match status" value="1"/>
</dbReference>
<keyword evidence="2" id="KW-0999">Mitochondrion inner membrane</keyword>
<dbReference type="InterPro" id="IPR001349">
    <property type="entry name" value="Cyt_c_oxidase_su6a"/>
</dbReference>
<gene>
    <name evidence="7" type="ORF">H920_13160</name>
</gene>
<evidence type="ECO:0000313" key="8">
    <source>
        <dbReference type="Proteomes" id="UP000028990"/>
    </source>
</evidence>
<evidence type="ECO:0000256" key="4">
    <source>
        <dbReference type="ARBA" id="ARBA00023128"/>
    </source>
</evidence>
<evidence type="ECO:0000313" key="7">
    <source>
        <dbReference type="EMBL" id="KFO25399.1"/>
    </source>
</evidence>
<dbReference type="Proteomes" id="UP000028990">
    <property type="component" value="Unassembled WGS sequence"/>
</dbReference>
<dbReference type="GO" id="GO:0006123">
    <property type="term" value="P:mitochondrial electron transport, cytochrome c to oxygen"/>
    <property type="evidence" value="ECO:0007669"/>
    <property type="project" value="TreeGrafter"/>
</dbReference>
<dbReference type="Gene3D" id="4.10.95.10">
    <property type="entry name" value="Cytochrome c oxidase, subunit VIa"/>
    <property type="match status" value="1"/>
</dbReference>
<proteinExistence type="predicted"/>
<dbReference type="SUPFAM" id="SSF81411">
    <property type="entry name" value="Mitochondrial cytochrome c oxidase subunit VIa"/>
    <property type="match status" value="1"/>
</dbReference>
<evidence type="ECO:0000256" key="1">
    <source>
        <dbReference type="ARBA" id="ARBA00004273"/>
    </source>
</evidence>
<dbReference type="PANTHER" id="PTHR11504">
    <property type="entry name" value="CYTOCHROME C OXIDASE POLYPEPTIDE VIA"/>
    <property type="match status" value="1"/>
</dbReference>
<dbReference type="AlphaFoldDB" id="A0A091CZY5"/>